<evidence type="ECO:0000256" key="1">
    <source>
        <dbReference type="SAM" id="MobiDB-lite"/>
    </source>
</evidence>
<keyword evidence="2" id="KW-0732">Signal</keyword>
<evidence type="ECO:0008006" key="4">
    <source>
        <dbReference type="Google" id="ProtNLM"/>
    </source>
</evidence>
<name>A0AB39NLG9_9ACTN</name>
<evidence type="ECO:0000313" key="3">
    <source>
        <dbReference type="EMBL" id="XDQ19064.1"/>
    </source>
</evidence>
<proteinExistence type="predicted"/>
<dbReference type="PROSITE" id="PS51257">
    <property type="entry name" value="PROKAR_LIPOPROTEIN"/>
    <property type="match status" value="1"/>
</dbReference>
<organism evidence="3">
    <name type="scientific">Streptomyces sp. R17</name>
    <dbReference type="NCBI Taxonomy" id="3238626"/>
    <lineage>
        <taxon>Bacteria</taxon>
        <taxon>Bacillati</taxon>
        <taxon>Actinomycetota</taxon>
        <taxon>Actinomycetes</taxon>
        <taxon>Kitasatosporales</taxon>
        <taxon>Streptomycetaceae</taxon>
        <taxon>Streptomyces</taxon>
    </lineage>
</organism>
<accession>A0AB39NLG9</accession>
<reference evidence="3" key="1">
    <citation type="submission" date="2024-07" db="EMBL/GenBank/DDBJ databases">
        <authorList>
            <person name="Yu S.T."/>
        </authorList>
    </citation>
    <scope>NUCLEOTIDE SEQUENCE</scope>
    <source>
        <strain evidence="3">R17</strain>
    </source>
</reference>
<protein>
    <recommendedName>
        <fullName evidence="4">Lipoprotein</fullName>
    </recommendedName>
</protein>
<feature type="region of interest" description="Disordered" evidence="1">
    <location>
        <begin position="23"/>
        <end position="43"/>
    </location>
</feature>
<dbReference type="RefSeq" id="WP_100247994.1">
    <property type="nucleotide sequence ID" value="NZ_CP163433.1"/>
</dbReference>
<dbReference type="GeneID" id="303244515"/>
<feature type="chain" id="PRO_5044325163" description="Lipoprotein" evidence="2">
    <location>
        <begin position="26"/>
        <end position="171"/>
    </location>
</feature>
<evidence type="ECO:0000256" key="2">
    <source>
        <dbReference type="SAM" id="SignalP"/>
    </source>
</evidence>
<sequence>MRVLPKGVVAAVAAAMLLSGCADQGAEPDSPGTGTTASRNRPGAAVSLAEARADIRAGLAAGEFEGARFSETKDNRAFSACAVTAVVSTAAEPDPKGFERMADELKQRGWLRTKLWADEGIQMLSLRRTPWTLDFIGGTGALPEQAQDFTGLSVNAVDRDCANRVAASLSP</sequence>
<dbReference type="AlphaFoldDB" id="A0AB39NLG9"/>
<gene>
    <name evidence="3" type="ORF">AB5J48_13310</name>
</gene>
<dbReference type="EMBL" id="CP163433">
    <property type="protein sequence ID" value="XDQ19064.1"/>
    <property type="molecule type" value="Genomic_DNA"/>
</dbReference>
<feature type="signal peptide" evidence="2">
    <location>
        <begin position="1"/>
        <end position="25"/>
    </location>
</feature>